<dbReference type="Pfam" id="PF13685">
    <property type="entry name" value="Fe-ADH_2"/>
    <property type="match status" value="1"/>
</dbReference>
<keyword evidence="11" id="KW-1185">Reference proteome</keyword>
<keyword evidence="6" id="KW-0520">NAD</keyword>
<evidence type="ECO:0000256" key="7">
    <source>
        <dbReference type="ARBA" id="ARBA00023098"/>
    </source>
</evidence>
<dbReference type="Gene3D" id="3.40.50.1970">
    <property type="match status" value="1"/>
</dbReference>
<evidence type="ECO:0000256" key="3">
    <source>
        <dbReference type="ARBA" id="ARBA00022723"/>
    </source>
</evidence>
<dbReference type="EMBL" id="JADCLJ010000024">
    <property type="protein sequence ID" value="MBE4909943.1"/>
    <property type="molecule type" value="Genomic_DNA"/>
</dbReference>
<keyword evidence="8" id="KW-0594">Phospholipid biosynthesis</keyword>
<dbReference type="Gene3D" id="1.20.1090.10">
    <property type="entry name" value="Dehydroquinate synthase-like - alpha domain"/>
    <property type="match status" value="1"/>
</dbReference>
<dbReference type="RefSeq" id="WP_193539060.1">
    <property type="nucleotide sequence ID" value="NZ_JADCLJ010000024.1"/>
</dbReference>
<evidence type="ECO:0000256" key="9">
    <source>
        <dbReference type="ARBA" id="ARBA00023264"/>
    </source>
</evidence>
<evidence type="ECO:0000313" key="10">
    <source>
        <dbReference type="EMBL" id="MBE4909943.1"/>
    </source>
</evidence>
<protein>
    <submittedName>
        <fullName evidence="10">Iron-containing alcohol dehydrogenase family protein</fullName>
    </submittedName>
</protein>
<dbReference type="PANTHER" id="PTHR43616:SF5">
    <property type="entry name" value="GLYCEROL DEHYDROGENASE 1"/>
    <property type="match status" value="1"/>
</dbReference>
<keyword evidence="4" id="KW-0521">NADP</keyword>
<evidence type="ECO:0000256" key="1">
    <source>
        <dbReference type="ARBA" id="ARBA00022490"/>
    </source>
</evidence>
<evidence type="ECO:0000313" key="11">
    <source>
        <dbReference type="Proteomes" id="UP001516662"/>
    </source>
</evidence>
<dbReference type="Proteomes" id="UP001516662">
    <property type="component" value="Unassembled WGS sequence"/>
</dbReference>
<gene>
    <name evidence="10" type="ORF">IMZ08_18055</name>
</gene>
<dbReference type="SUPFAM" id="SSF56796">
    <property type="entry name" value="Dehydroquinate synthase-like"/>
    <property type="match status" value="1"/>
</dbReference>
<dbReference type="PANTHER" id="PTHR43616">
    <property type="entry name" value="GLYCEROL DEHYDROGENASE"/>
    <property type="match status" value="1"/>
</dbReference>
<organism evidence="10 11">
    <name type="scientific">Litchfieldia luteola</name>
    <dbReference type="NCBI Taxonomy" id="682179"/>
    <lineage>
        <taxon>Bacteria</taxon>
        <taxon>Bacillati</taxon>
        <taxon>Bacillota</taxon>
        <taxon>Bacilli</taxon>
        <taxon>Bacillales</taxon>
        <taxon>Bacillaceae</taxon>
        <taxon>Litchfieldia</taxon>
    </lineage>
</organism>
<dbReference type="InterPro" id="IPR032837">
    <property type="entry name" value="G1PDH"/>
</dbReference>
<evidence type="ECO:0000256" key="6">
    <source>
        <dbReference type="ARBA" id="ARBA00023027"/>
    </source>
</evidence>
<sequence>MVGNQVTNIPIPGILEIGSGILTRIDQILKKHAFTSAVILFDDYSYTTLKQQIEHSLSSLKVKCVEMSDSLDIHELVSLGFSWDRYDVVISIGGGTVVDYGKYIAFSRRSPFISIPTAPSNDGFASSNCSLHVDGKKTTVPAKVPYGIIADLDIIRNAPERFILAGIGDLMSNITALYDWDFEQRHEVSKVNAFAYMLSKKAVNSFIRTPMDDIKNELLLKELVSSLTMGGISTVISGNSSPISGSEHLISHSLDIISSKPQMHGIQVGIATYIMSHVQEHRSMRMEKVFTRTGFFDYVKTLGLKKEEYCEAIIMSPSIKPDRYTFIHEERYREKALKVVKEDSILQEIFQ</sequence>
<keyword evidence="9" id="KW-1208">Phospholipid metabolism</keyword>
<accession>A0ABR9QN64</accession>
<evidence type="ECO:0000256" key="5">
    <source>
        <dbReference type="ARBA" id="ARBA00023002"/>
    </source>
</evidence>
<evidence type="ECO:0000256" key="2">
    <source>
        <dbReference type="ARBA" id="ARBA00022516"/>
    </source>
</evidence>
<keyword evidence="5" id="KW-0560">Oxidoreductase</keyword>
<dbReference type="InterPro" id="IPR016205">
    <property type="entry name" value="Glycerol_DH"/>
</dbReference>
<proteinExistence type="predicted"/>
<evidence type="ECO:0000256" key="8">
    <source>
        <dbReference type="ARBA" id="ARBA00023209"/>
    </source>
</evidence>
<keyword evidence="3" id="KW-0479">Metal-binding</keyword>
<comment type="caution">
    <text evidence="10">The sequence shown here is derived from an EMBL/GenBank/DDBJ whole genome shotgun (WGS) entry which is preliminary data.</text>
</comment>
<evidence type="ECO:0000256" key="4">
    <source>
        <dbReference type="ARBA" id="ARBA00022857"/>
    </source>
</evidence>
<keyword evidence="1" id="KW-0963">Cytoplasm</keyword>
<keyword evidence="2" id="KW-0444">Lipid biosynthesis</keyword>
<dbReference type="PIRSF" id="PIRSF000112">
    <property type="entry name" value="Glycerol_dehydrogenase"/>
    <property type="match status" value="1"/>
</dbReference>
<name>A0ABR9QN64_9BACI</name>
<dbReference type="CDD" id="cd08174">
    <property type="entry name" value="G1PDH-like"/>
    <property type="match status" value="1"/>
</dbReference>
<keyword evidence="7" id="KW-0443">Lipid metabolism</keyword>
<reference evidence="10 11" key="1">
    <citation type="submission" date="2020-10" db="EMBL/GenBank/DDBJ databases">
        <title>Bacillus sp. HD4P25, an endophyte from a halophyte.</title>
        <authorList>
            <person name="Sun J.-Q."/>
        </authorList>
    </citation>
    <scope>NUCLEOTIDE SEQUENCE [LARGE SCALE GENOMIC DNA]</scope>
    <source>
        <strain evidence="10 11">YIM 93174</strain>
    </source>
</reference>